<reference evidence="1 2" key="1">
    <citation type="submission" date="2020-06" db="EMBL/GenBank/DDBJ databases">
        <title>Genome sequence of Paramixta manurensis strain PD-1.</title>
        <authorList>
            <person name="Lee C.W."/>
            <person name="Kim J."/>
        </authorList>
    </citation>
    <scope>NUCLEOTIDE SEQUENCE [LARGE SCALE GENOMIC DNA]</scope>
    <source>
        <strain evidence="1 2">PD-1</strain>
    </source>
</reference>
<keyword evidence="2" id="KW-1185">Reference proteome</keyword>
<dbReference type="AlphaFoldDB" id="A0A6M8UKL6"/>
<proteinExistence type="predicted"/>
<dbReference type="Proteomes" id="UP000505325">
    <property type="component" value="Chromosome"/>
</dbReference>
<dbReference type="Pfam" id="PF13252">
    <property type="entry name" value="Phage_capsid_3"/>
    <property type="match status" value="1"/>
</dbReference>
<dbReference type="EMBL" id="CP054212">
    <property type="protein sequence ID" value="QKJ87412.1"/>
    <property type="molecule type" value="Genomic_DNA"/>
</dbReference>
<sequence length="411" mass="45778">MTTITKAQANKLLQVALFTAANRNRSFVNILTEQDAAPKQVTPDKKGPKQTSFMAPVVRVTDLTKTKGDSVDMQIIHKLSKRPTMGDKKLAGRGENLNFSDFDLGINQGRHLVDAGGKMSQQRYKHDLRAAGRTLLGTYFNDLQDQSATFHLAGARGDFIADDTIVPLASHHEFNEIMVNDVLPPTYDRHFYAGDATRFQDIDAADLFSLSTVDNMSLYLDEMAHPLQPVRLSKDELKNEDPYYALFVTPRQWNDWYTSTSGKDWQAMLSRAIQRSKGFAHPLFQGECAMWRNILVRKYSGTPVRFFTGSQVSVSNNDNAATTSIIEAPTNIDRAMLLGGQALASAWGIGDQGGFFGYHEEKVDHDNGTEISISWINGLKKIRFQQKNGRVQDHGVMVVDSAISGDRLAAR</sequence>
<protein>
    <submittedName>
        <fullName evidence="1">Virion structural protein</fullName>
    </submittedName>
</protein>
<dbReference type="KEGG" id="pmak:PMPD1_2470"/>
<name>A0A6M8UKL6_9GAMM</name>
<evidence type="ECO:0000313" key="2">
    <source>
        <dbReference type="Proteomes" id="UP000505325"/>
    </source>
</evidence>
<dbReference type="RefSeq" id="WP_173634359.1">
    <property type="nucleotide sequence ID" value="NZ_CP054212.1"/>
</dbReference>
<dbReference type="InterPro" id="IPR025267">
    <property type="entry name" value="ORF017-like"/>
</dbReference>
<gene>
    <name evidence="1" type="ORF">PMPD1_2470</name>
</gene>
<organism evidence="1 2">
    <name type="scientific">Paramixta manurensis</name>
    <dbReference type="NCBI Taxonomy" id="2740817"/>
    <lineage>
        <taxon>Bacteria</taxon>
        <taxon>Pseudomonadati</taxon>
        <taxon>Pseudomonadota</taxon>
        <taxon>Gammaproteobacteria</taxon>
        <taxon>Enterobacterales</taxon>
        <taxon>Erwiniaceae</taxon>
        <taxon>Paramixta</taxon>
    </lineage>
</organism>
<accession>A0A6M8UKL6</accession>
<evidence type="ECO:0000313" key="1">
    <source>
        <dbReference type="EMBL" id="QKJ87412.1"/>
    </source>
</evidence>